<dbReference type="InterPro" id="IPR013968">
    <property type="entry name" value="PKS_KR"/>
</dbReference>
<name>A0ABT8URI5_9MYCO</name>
<feature type="region of interest" description="Disordered" evidence="5">
    <location>
        <begin position="178"/>
        <end position="197"/>
    </location>
</feature>
<evidence type="ECO:0000313" key="8">
    <source>
        <dbReference type="Proteomes" id="UP001168823"/>
    </source>
</evidence>
<feature type="non-terminal residue" evidence="7">
    <location>
        <position position="1"/>
    </location>
</feature>
<protein>
    <submittedName>
        <fullName evidence="7">Beta-ketoacyl reductase</fullName>
    </submittedName>
</protein>
<evidence type="ECO:0000256" key="2">
    <source>
        <dbReference type="ARBA" id="ARBA00022553"/>
    </source>
</evidence>
<dbReference type="SUPFAM" id="SSF51735">
    <property type="entry name" value="NAD(P)-binding Rossmann-fold domains"/>
    <property type="match status" value="1"/>
</dbReference>
<evidence type="ECO:0000256" key="1">
    <source>
        <dbReference type="ARBA" id="ARBA00022450"/>
    </source>
</evidence>
<evidence type="ECO:0000256" key="5">
    <source>
        <dbReference type="SAM" id="MobiDB-lite"/>
    </source>
</evidence>
<dbReference type="PROSITE" id="PS00012">
    <property type="entry name" value="PHOSPHOPANTETHEINE"/>
    <property type="match status" value="1"/>
</dbReference>
<dbReference type="InterPro" id="IPR009081">
    <property type="entry name" value="PP-bd_ACP"/>
</dbReference>
<dbReference type="Gene3D" id="3.40.50.720">
    <property type="entry name" value="NAD(P)-binding Rossmann-like Domain"/>
    <property type="match status" value="1"/>
</dbReference>
<dbReference type="PANTHER" id="PTHR43775">
    <property type="entry name" value="FATTY ACID SYNTHASE"/>
    <property type="match status" value="1"/>
</dbReference>
<dbReference type="EMBL" id="JAUMSQ010000320">
    <property type="protein sequence ID" value="MDO3639435.1"/>
    <property type="molecule type" value="Genomic_DNA"/>
</dbReference>
<dbReference type="Pfam" id="PF00550">
    <property type="entry name" value="PP-binding"/>
    <property type="match status" value="1"/>
</dbReference>
<dbReference type="InterPro" id="IPR036291">
    <property type="entry name" value="NAD(P)-bd_dom_sf"/>
</dbReference>
<dbReference type="Proteomes" id="UP001168823">
    <property type="component" value="Unassembled WGS sequence"/>
</dbReference>
<dbReference type="InterPro" id="IPR020806">
    <property type="entry name" value="PKS_PP-bd"/>
</dbReference>
<evidence type="ECO:0000256" key="3">
    <source>
        <dbReference type="ARBA" id="ARBA00022857"/>
    </source>
</evidence>
<dbReference type="InterPro" id="IPR006162">
    <property type="entry name" value="Ppantetheine_attach_site"/>
</dbReference>
<keyword evidence="4" id="KW-0511">Multifunctional enzyme</keyword>
<gene>
    <name evidence="7" type="ORF">Q2100_27080</name>
</gene>
<evidence type="ECO:0000313" key="7">
    <source>
        <dbReference type="EMBL" id="MDO3639435.1"/>
    </source>
</evidence>
<dbReference type="InterPro" id="IPR036736">
    <property type="entry name" value="ACP-like_sf"/>
</dbReference>
<dbReference type="Pfam" id="PF08659">
    <property type="entry name" value="KR"/>
    <property type="match status" value="1"/>
</dbReference>
<dbReference type="InterPro" id="IPR050091">
    <property type="entry name" value="PKS_NRPS_Biosynth_Enz"/>
</dbReference>
<accession>A0ABT8URI5</accession>
<dbReference type="SMART" id="SM00822">
    <property type="entry name" value="PKS_KR"/>
    <property type="match status" value="1"/>
</dbReference>
<dbReference type="SMART" id="SM00823">
    <property type="entry name" value="PKS_PP"/>
    <property type="match status" value="1"/>
</dbReference>
<dbReference type="Gene3D" id="1.10.1200.10">
    <property type="entry name" value="ACP-like"/>
    <property type="match status" value="1"/>
</dbReference>
<sequence>APGAADGLRAVLRDLPPVRGVVHAAGVEAGALLANTTAEDFAAAMHPKVHGTLALHEVFPPATLDWMVLFSSCGYLAGFPGQGAYACANSFLDVMARHRRGLGDRTTSVAWTAWRGLGMGSASEFVAAQLDALGMGTVGADDAMRALDLAMRDDSPNVVVLPVLPSASAVPMLADVAPSDDAVDDGPPAQEMTSGETDPAVLGQRVLAAVAAQLGLTEADVNPDLPLVELGVDSIMTVRLRRQLEKQTGLVLPPTLLWEHPTAAAVTARLVEMLTPGEKVDV</sequence>
<keyword evidence="3" id="KW-0521">NADP</keyword>
<dbReference type="PANTHER" id="PTHR43775:SF37">
    <property type="entry name" value="SI:DKEY-61P9.11"/>
    <property type="match status" value="1"/>
</dbReference>
<evidence type="ECO:0000259" key="6">
    <source>
        <dbReference type="PROSITE" id="PS50075"/>
    </source>
</evidence>
<reference evidence="7" key="1">
    <citation type="submission" date="2023-07" db="EMBL/GenBank/DDBJ databases">
        <title>Mycolicibacterium sp. nov., a novel bacterial species.</title>
        <authorList>
            <person name="Cao Y."/>
        </authorList>
    </citation>
    <scope>NUCLEOTIDE SEQUENCE</scope>
    <source>
        <strain evidence="7">KC 300</strain>
    </source>
</reference>
<dbReference type="RefSeq" id="WP_302916541.1">
    <property type="nucleotide sequence ID" value="NZ_JAUMSQ010000320.1"/>
</dbReference>
<feature type="domain" description="Carrier" evidence="6">
    <location>
        <begin position="200"/>
        <end position="274"/>
    </location>
</feature>
<dbReference type="SUPFAM" id="SSF47336">
    <property type="entry name" value="ACP-like"/>
    <property type="match status" value="1"/>
</dbReference>
<organism evidence="7 8">
    <name type="scientific">Mycolicibacterium arseniciresistens</name>
    <dbReference type="NCBI Taxonomy" id="3062257"/>
    <lineage>
        <taxon>Bacteria</taxon>
        <taxon>Bacillati</taxon>
        <taxon>Actinomycetota</taxon>
        <taxon>Actinomycetes</taxon>
        <taxon>Mycobacteriales</taxon>
        <taxon>Mycobacteriaceae</taxon>
        <taxon>Mycolicibacterium</taxon>
    </lineage>
</organism>
<proteinExistence type="predicted"/>
<dbReference type="SMART" id="SM01294">
    <property type="entry name" value="PKS_PP_betabranch"/>
    <property type="match status" value="1"/>
</dbReference>
<feature type="compositionally biased region" description="Low complexity" evidence="5">
    <location>
        <begin position="178"/>
        <end position="189"/>
    </location>
</feature>
<dbReference type="PROSITE" id="PS50075">
    <property type="entry name" value="CARRIER"/>
    <property type="match status" value="1"/>
</dbReference>
<keyword evidence="1" id="KW-0596">Phosphopantetheine</keyword>
<dbReference type="InterPro" id="IPR057326">
    <property type="entry name" value="KR_dom"/>
</dbReference>
<evidence type="ECO:0000256" key="4">
    <source>
        <dbReference type="ARBA" id="ARBA00023268"/>
    </source>
</evidence>
<keyword evidence="2" id="KW-0597">Phosphoprotein</keyword>
<comment type="caution">
    <text evidence="7">The sequence shown here is derived from an EMBL/GenBank/DDBJ whole genome shotgun (WGS) entry which is preliminary data.</text>
</comment>
<keyword evidence="8" id="KW-1185">Reference proteome</keyword>